<evidence type="ECO:0000256" key="14">
    <source>
        <dbReference type="RuleBase" id="RU000461"/>
    </source>
</evidence>
<dbReference type="CDD" id="cd11056">
    <property type="entry name" value="CYP6-like"/>
    <property type="match status" value="1"/>
</dbReference>
<evidence type="ECO:0000256" key="4">
    <source>
        <dbReference type="ARBA" id="ARBA00010617"/>
    </source>
</evidence>
<comment type="similarity">
    <text evidence="4 14">Belongs to the cytochrome P450 family.</text>
</comment>
<dbReference type="GO" id="GO:0005506">
    <property type="term" value="F:iron ion binding"/>
    <property type="evidence" value="ECO:0007669"/>
    <property type="project" value="InterPro"/>
</dbReference>
<dbReference type="GO" id="GO:0016705">
    <property type="term" value="F:oxidoreductase activity, acting on paired donors, with incorporation or reduction of molecular oxygen"/>
    <property type="evidence" value="ECO:0007669"/>
    <property type="project" value="InterPro"/>
</dbReference>
<dbReference type="FunFam" id="1.10.630.10:FF:000042">
    <property type="entry name" value="Cytochrome P450"/>
    <property type="match status" value="1"/>
</dbReference>
<gene>
    <name evidence="16" type="ORF">PHYEVI_LOCUS4495</name>
</gene>
<evidence type="ECO:0000256" key="2">
    <source>
        <dbReference type="ARBA" id="ARBA00004174"/>
    </source>
</evidence>
<keyword evidence="11 14" id="KW-0503">Monooxygenase</keyword>
<keyword evidence="17" id="KW-1185">Reference proteome</keyword>
<dbReference type="PANTHER" id="PTHR24292:SF45">
    <property type="entry name" value="CYTOCHROME P450 6G1-RELATED"/>
    <property type="match status" value="1"/>
</dbReference>
<feature type="binding site" description="axial binding residue" evidence="13">
    <location>
        <position position="440"/>
    </location>
    <ligand>
        <name>heme</name>
        <dbReference type="ChEBI" id="CHEBI:30413"/>
    </ligand>
    <ligandPart>
        <name>Fe</name>
        <dbReference type="ChEBI" id="CHEBI:18248"/>
    </ligandPart>
</feature>
<dbReference type="GO" id="GO:0005789">
    <property type="term" value="C:endoplasmic reticulum membrane"/>
    <property type="evidence" value="ECO:0007669"/>
    <property type="project" value="UniProtKB-SubCell"/>
</dbReference>
<keyword evidence="12 15" id="KW-0472">Membrane</keyword>
<keyword evidence="15" id="KW-0812">Transmembrane</keyword>
<feature type="transmembrane region" description="Helical" evidence="15">
    <location>
        <begin position="6"/>
        <end position="26"/>
    </location>
</feature>
<accession>A0A9N9TPZ3</accession>
<dbReference type="InterPro" id="IPR002401">
    <property type="entry name" value="Cyt_P450_E_grp-I"/>
</dbReference>
<evidence type="ECO:0000256" key="10">
    <source>
        <dbReference type="ARBA" id="ARBA00023004"/>
    </source>
</evidence>
<dbReference type="InterPro" id="IPR017972">
    <property type="entry name" value="Cyt_P450_CS"/>
</dbReference>
<name>A0A9N9TPZ3_PHYSR</name>
<evidence type="ECO:0000256" key="6">
    <source>
        <dbReference type="ARBA" id="ARBA00022723"/>
    </source>
</evidence>
<keyword evidence="5 13" id="KW-0349">Heme</keyword>
<dbReference type="Gene3D" id="1.10.630.10">
    <property type="entry name" value="Cytochrome P450"/>
    <property type="match status" value="1"/>
</dbReference>
<evidence type="ECO:0000313" key="17">
    <source>
        <dbReference type="Proteomes" id="UP001153712"/>
    </source>
</evidence>
<comment type="subcellular location">
    <subcellularLocation>
        <location evidence="3">Endoplasmic reticulum membrane</location>
        <topology evidence="3">Peripheral membrane protein</topology>
    </subcellularLocation>
    <subcellularLocation>
        <location evidence="2">Microsome membrane</location>
        <topology evidence="2">Peripheral membrane protein</topology>
    </subcellularLocation>
</comment>
<dbReference type="Pfam" id="PF00067">
    <property type="entry name" value="p450"/>
    <property type="match status" value="1"/>
</dbReference>
<dbReference type="PRINTS" id="PR00463">
    <property type="entry name" value="EP450I"/>
</dbReference>
<sequence length="500" mass="57969">MLITSSILLDALILLSSAIFALHFYVSSRHKYWKKRGVYSPDDTKPFIGHFFDVLTLKTTSFEWLKKYYDKVNKDFFGLYIFDDHYLILKNPELVKHVLIKDFNNFVDRNIPVGEHELLLNHAMFFQKGNVWKENRSRITPVLSSGKLKSMFPLFLDTANAFMDYLEKKQGILETKEVTSRYTCETISRSAFGVNAHSFEDWDSEFTVNRRRVFGFSLRNAISQGLYLFKPNWTTLFRVHFFDPAVVEFFSGVFIDIFRSRNAKNPDYSDLIDTMRELKAKNAEKIDNLVFSGHAVQFFVAGFESTSSTVAFTLYRFALDPSLQDKGRKEAEEVAEKYGGTFTYEALQDLHYLNMCINETLRMYPVVPFLHRLCVEDYKIPGSDCIIEKDTTVFIPIYGLQMDEKLFPEPHVYNPERFRDKLDQGDGSYYLPFGDGPRKCIGGRLGLMNAKLVLASILRNFEITKCPKTPIPLEFEPRSFLMQSKVGLPLKFSKLQKKMA</sequence>
<dbReference type="GO" id="GO:0004497">
    <property type="term" value="F:monooxygenase activity"/>
    <property type="evidence" value="ECO:0007669"/>
    <property type="project" value="UniProtKB-KW"/>
</dbReference>
<dbReference type="SUPFAM" id="SSF48264">
    <property type="entry name" value="Cytochrome P450"/>
    <property type="match status" value="1"/>
</dbReference>
<keyword evidence="6 13" id="KW-0479">Metal-binding</keyword>
<evidence type="ECO:0000313" key="16">
    <source>
        <dbReference type="EMBL" id="CAG9858104.1"/>
    </source>
</evidence>
<dbReference type="PANTHER" id="PTHR24292">
    <property type="entry name" value="CYTOCHROME P450"/>
    <property type="match status" value="1"/>
</dbReference>
<organism evidence="16 17">
    <name type="scientific">Phyllotreta striolata</name>
    <name type="common">Striped flea beetle</name>
    <name type="synonym">Crioceris striolata</name>
    <dbReference type="NCBI Taxonomy" id="444603"/>
    <lineage>
        <taxon>Eukaryota</taxon>
        <taxon>Metazoa</taxon>
        <taxon>Ecdysozoa</taxon>
        <taxon>Arthropoda</taxon>
        <taxon>Hexapoda</taxon>
        <taxon>Insecta</taxon>
        <taxon>Pterygota</taxon>
        <taxon>Neoptera</taxon>
        <taxon>Endopterygota</taxon>
        <taxon>Coleoptera</taxon>
        <taxon>Polyphaga</taxon>
        <taxon>Cucujiformia</taxon>
        <taxon>Chrysomeloidea</taxon>
        <taxon>Chrysomelidae</taxon>
        <taxon>Galerucinae</taxon>
        <taxon>Alticini</taxon>
        <taxon>Phyllotreta</taxon>
    </lineage>
</organism>
<dbReference type="EMBL" id="OU900108">
    <property type="protein sequence ID" value="CAG9858104.1"/>
    <property type="molecule type" value="Genomic_DNA"/>
</dbReference>
<evidence type="ECO:0000256" key="12">
    <source>
        <dbReference type="ARBA" id="ARBA00023136"/>
    </source>
</evidence>
<dbReference type="Proteomes" id="UP001153712">
    <property type="component" value="Chromosome 15"/>
</dbReference>
<evidence type="ECO:0000256" key="7">
    <source>
        <dbReference type="ARBA" id="ARBA00022824"/>
    </source>
</evidence>
<dbReference type="AlphaFoldDB" id="A0A9N9TPZ3"/>
<dbReference type="InterPro" id="IPR036396">
    <property type="entry name" value="Cyt_P450_sf"/>
</dbReference>
<keyword evidence="9 14" id="KW-0560">Oxidoreductase</keyword>
<evidence type="ECO:0000256" key="15">
    <source>
        <dbReference type="SAM" id="Phobius"/>
    </source>
</evidence>
<evidence type="ECO:0000256" key="3">
    <source>
        <dbReference type="ARBA" id="ARBA00004406"/>
    </source>
</evidence>
<keyword evidence="7" id="KW-0256">Endoplasmic reticulum</keyword>
<keyword evidence="10 13" id="KW-0408">Iron</keyword>
<dbReference type="InterPro" id="IPR050476">
    <property type="entry name" value="Insect_CytP450_Detox"/>
</dbReference>
<keyword evidence="15" id="KW-1133">Transmembrane helix</keyword>
<evidence type="ECO:0008006" key="18">
    <source>
        <dbReference type="Google" id="ProtNLM"/>
    </source>
</evidence>
<evidence type="ECO:0000256" key="8">
    <source>
        <dbReference type="ARBA" id="ARBA00022848"/>
    </source>
</evidence>
<dbReference type="OrthoDB" id="2789670at2759"/>
<proteinExistence type="inferred from homology"/>
<evidence type="ECO:0000256" key="5">
    <source>
        <dbReference type="ARBA" id="ARBA00022617"/>
    </source>
</evidence>
<evidence type="ECO:0000256" key="13">
    <source>
        <dbReference type="PIRSR" id="PIRSR602401-1"/>
    </source>
</evidence>
<evidence type="ECO:0000256" key="9">
    <source>
        <dbReference type="ARBA" id="ARBA00023002"/>
    </source>
</evidence>
<protein>
    <recommendedName>
        <fullName evidence="18">Cytochrome P450 monooxygenase</fullName>
    </recommendedName>
</protein>
<dbReference type="PROSITE" id="PS00086">
    <property type="entry name" value="CYTOCHROME_P450"/>
    <property type="match status" value="1"/>
</dbReference>
<comment type="cofactor">
    <cofactor evidence="1 13">
        <name>heme</name>
        <dbReference type="ChEBI" id="CHEBI:30413"/>
    </cofactor>
</comment>
<dbReference type="PRINTS" id="PR00385">
    <property type="entry name" value="P450"/>
</dbReference>
<reference evidence="16" key="1">
    <citation type="submission" date="2022-01" db="EMBL/GenBank/DDBJ databases">
        <authorList>
            <person name="King R."/>
        </authorList>
    </citation>
    <scope>NUCLEOTIDE SEQUENCE</scope>
</reference>
<dbReference type="GO" id="GO:0020037">
    <property type="term" value="F:heme binding"/>
    <property type="evidence" value="ECO:0007669"/>
    <property type="project" value="InterPro"/>
</dbReference>
<evidence type="ECO:0000256" key="1">
    <source>
        <dbReference type="ARBA" id="ARBA00001971"/>
    </source>
</evidence>
<evidence type="ECO:0000256" key="11">
    <source>
        <dbReference type="ARBA" id="ARBA00023033"/>
    </source>
</evidence>
<keyword evidence="8" id="KW-0492">Microsome</keyword>
<dbReference type="InterPro" id="IPR001128">
    <property type="entry name" value="Cyt_P450"/>
</dbReference>